<protein>
    <submittedName>
        <fullName evidence="1">Uncharacterized protein</fullName>
    </submittedName>
</protein>
<dbReference type="Proteomes" id="UP000541558">
    <property type="component" value="Unassembled WGS sequence"/>
</dbReference>
<gene>
    <name evidence="1" type="ORF">D9611_013515</name>
</gene>
<sequence length="241" mass="25974">MDSSSDFTSAAPVTNAEYAARRLLANGATGEIPHLQALADRYPYDRSDLRPLDVVMPFLQTPPQLYLALDIGFPHGVNSKPAMRALLCFQIIHRIGLSMGSDLPSRTGLAAFLQADWPCILSWLNFALDRSGSSAAISTVAQFLAVCYAAGSDVMGDVPVTVDLAFRIWCGEFNQGETSEHVTSSMVQFFKKCLDTGGSAEAAVADLFESTSRTPSRSSSRTATTSLHSTPIVLQAERYVS</sequence>
<accession>A0A8H5F9S5</accession>
<evidence type="ECO:0000313" key="2">
    <source>
        <dbReference type="Proteomes" id="UP000541558"/>
    </source>
</evidence>
<keyword evidence="2" id="KW-1185">Reference proteome</keyword>
<evidence type="ECO:0000313" key="1">
    <source>
        <dbReference type="EMBL" id="KAF5328979.1"/>
    </source>
</evidence>
<name>A0A8H5F9S5_9AGAR</name>
<dbReference type="OrthoDB" id="2862222at2759"/>
<organism evidence="1 2">
    <name type="scientific">Ephemerocybe angulata</name>
    <dbReference type="NCBI Taxonomy" id="980116"/>
    <lineage>
        <taxon>Eukaryota</taxon>
        <taxon>Fungi</taxon>
        <taxon>Dikarya</taxon>
        <taxon>Basidiomycota</taxon>
        <taxon>Agaricomycotina</taxon>
        <taxon>Agaricomycetes</taxon>
        <taxon>Agaricomycetidae</taxon>
        <taxon>Agaricales</taxon>
        <taxon>Agaricineae</taxon>
        <taxon>Psathyrellaceae</taxon>
        <taxon>Ephemerocybe</taxon>
    </lineage>
</organism>
<proteinExistence type="predicted"/>
<dbReference type="AlphaFoldDB" id="A0A8H5F9S5"/>
<dbReference type="EMBL" id="JAACJK010000124">
    <property type="protein sequence ID" value="KAF5328979.1"/>
    <property type="molecule type" value="Genomic_DNA"/>
</dbReference>
<reference evidence="1 2" key="1">
    <citation type="journal article" date="2020" name="ISME J.">
        <title>Uncovering the hidden diversity of litter-decomposition mechanisms in mushroom-forming fungi.</title>
        <authorList>
            <person name="Floudas D."/>
            <person name="Bentzer J."/>
            <person name="Ahren D."/>
            <person name="Johansson T."/>
            <person name="Persson P."/>
            <person name="Tunlid A."/>
        </authorList>
    </citation>
    <scope>NUCLEOTIDE SEQUENCE [LARGE SCALE GENOMIC DNA]</scope>
    <source>
        <strain evidence="1 2">CBS 175.51</strain>
    </source>
</reference>
<comment type="caution">
    <text evidence="1">The sequence shown here is derived from an EMBL/GenBank/DDBJ whole genome shotgun (WGS) entry which is preliminary data.</text>
</comment>